<gene>
    <name evidence="1" type="ORF">QF025_001803</name>
</gene>
<evidence type="ECO:0000313" key="1">
    <source>
        <dbReference type="EMBL" id="MDR6203083.1"/>
    </source>
</evidence>
<sequence length="60" mass="6358">MTRAAFRVTAAEPASAGPVGQQARTADVHAWRQPLVTSLLIGLDARHCTAAYQTIRLLAG</sequence>
<organism evidence="1 2">
    <name type="scientific">Paraburkholderia graminis</name>
    <dbReference type="NCBI Taxonomy" id="60548"/>
    <lineage>
        <taxon>Bacteria</taxon>
        <taxon>Pseudomonadati</taxon>
        <taxon>Pseudomonadota</taxon>
        <taxon>Betaproteobacteria</taxon>
        <taxon>Burkholderiales</taxon>
        <taxon>Burkholderiaceae</taxon>
        <taxon>Paraburkholderia</taxon>
    </lineage>
</organism>
<reference evidence="1 2" key="1">
    <citation type="submission" date="2023-08" db="EMBL/GenBank/DDBJ databases">
        <title>Genome sequencing of plant associated microbes to promote plant fitness in Sorghum bicolor and Oryza sativa.</title>
        <authorList>
            <person name="Coleman-Derr D."/>
        </authorList>
    </citation>
    <scope>NUCLEOTIDE SEQUENCE [LARGE SCALE GENOMIC DNA]</scope>
    <source>
        <strain evidence="1 2">SLBN-33</strain>
    </source>
</reference>
<comment type="caution">
    <text evidence="1">The sequence shown here is derived from an EMBL/GenBank/DDBJ whole genome shotgun (WGS) entry which is preliminary data.</text>
</comment>
<accession>A0ABD5CDF8</accession>
<name>A0ABD5CDF8_9BURK</name>
<dbReference type="Proteomes" id="UP001245184">
    <property type="component" value="Unassembled WGS sequence"/>
</dbReference>
<dbReference type="EMBL" id="JAVIZN010000002">
    <property type="protein sequence ID" value="MDR6203083.1"/>
    <property type="molecule type" value="Genomic_DNA"/>
</dbReference>
<evidence type="ECO:0000313" key="2">
    <source>
        <dbReference type="Proteomes" id="UP001245184"/>
    </source>
</evidence>
<proteinExistence type="predicted"/>
<protein>
    <submittedName>
        <fullName evidence="1">Uncharacterized protein</fullName>
    </submittedName>
</protein>
<dbReference type="AlphaFoldDB" id="A0ABD5CDF8"/>